<dbReference type="GO" id="GO:0051082">
    <property type="term" value="F:unfolded protein binding"/>
    <property type="evidence" value="ECO:0007669"/>
    <property type="project" value="TreeGrafter"/>
</dbReference>
<dbReference type="FunFam" id="2.30.33.40:FF:000001">
    <property type="entry name" value="10 kDa chaperonin"/>
    <property type="match status" value="1"/>
</dbReference>
<dbReference type="GO" id="GO:0005524">
    <property type="term" value="F:ATP binding"/>
    <property type="evidence" value="ECO:0007669"/>
    <property type="project" value="InterPro"/>
</dbReference>
<protein>
    <recommendedName>
        <fullName evidence="3">Co-chaperonin GroES</fullName>
    </recommendedName>
    <alternativeName>
        <fullName evidence="3">10 kDa chaperonin</fullName>
    </alternativeName>
    <alternativeName>
        <fullName evidence="3">Chaperonin-10</fullName>
        <shortName evidence="3">Cpn10</shortName>
    </alternativeName>
</protein>
<evidence type="ECO:0000256" key="4">
    <source>
        <dbReference type="RuleBase" id="RU000535"/>
    </source>
</evidence>
<sequence>MGQPYGDRVLVKPSAPEEVTSFGLIIPDTAKEKPEHGVVVAVGPGKKTEEGKVIPLSVKVGDCIMFSKYGYDEVKINGVEYYLIREDSITMVLNK</sequence>
<dbReference type="PRINTS" id="PR00297">
    <property type="entry name" value="CHAPERONIN10"/>
</dbReference>
<comment type="subcellular location">
    <subcellularLocation>
        <location evidence="3">Cytoplasm</location>
    </subcellularLocation>
</comment>
<organism evidence="5 6">
    <name type="scientific">Candidatus Adlerbacteria bacterium RIFCSPLOWO2_01_FULL_54_16</name>
    <dbReference type="NCBI Taxonomy" id="1797244"/>
    <lineage>
        <taxon>Bacteria</taxon>
        <taxon>Candidatus Adleribacteriota</taxon>
    </lineage>
</organism>
<dbReference type="GO" id="GO:0005737">
    <property type="term" value="C:cytoplasm"/>
    <property type="evidence" value="ECO:0007669"/>
    <property type="project" value="UniProtKB-SubCell"/>
</dbReference>
<evidence type="ECO:0000256" key="1">
    <source>
        <dbReference type="ARBA" id="ARBA00006975"/>
    </source>
</evidence>
<dbReference type="Proteomes" id="UP000176943">
    <property type="component" value="Unassembled WGS sequence"/>
</dbReference>
<dbReference type="EMBL" id="MEWY01000006">
    <property type="protein sequence ID" value="OGC87188.1"/>
    <property type="molecule type" value="Genomic_DNA"/>
</dbReference>
<dbReference type="NCBIfam" id="NF001531">
    <property type="entry name" value="PRK00364.2-2"/>
    <property type="match status" value="1"/>
</dbReference>
<dbReference type="SUPFAM" id="SSF50129">
    <property type="entry name" value="GroES-like"/>
    <property type="match status" value="1"/>
</dbReference>
<accession>A0A1F4Y006</accession>
<dbReference type="Gene3D" id="2.30.33.40">
    <property type="entry name" value="GroES chaperonin"/>
    <property type="match status" value="1"/>
</dbReference>
<comment type="subunit">
    <text evidence="3">Heptamer of 7 subunits arranged in a ring. Interacts with the chaperonin GroEL.</text>
</comment>
<dbReference type="PANTHER" id="PTHR10772">
    <property type="entry name" value="10 KDA HEAT SHOCK PROTEIN"/>
    <property type="match status" value="1"/>
</dbReference>
<comment type="similarity">
    <text evidence="1 3 4">Belongs to the GroES chaperonin family.</text>
</comment>
<gene>
    <name evidence="3" type="primary">groES</name>
    <name evidence="3" type="synonym">groS</name>
    <name evidence="5" type="ORF">A3B33_01190</name>
</gene>
<keyword evidence="3" id="KW-0963">Cytoplasm</keyword>
<dbReference type="AlphaFoldDB" id="A0A1F4Y006"/>
<dbReference type="GO" id="GO:0046872">
    <property type="term" value="F:metal ion binding"/>
    <property type="evidence" value="ECO:0007669"/>
    <property type="project" value="TreeGrafter"/>
</dbReference>
<comment type="function">
    <text evidence="3 4">Together with the chaperonin GroEL, plays an essential role in assisting protein folding. The GroEL-GroES system forms a nano-cage that allows encapsulation of the non-native substrate proteins and provides a physical environment optimized to promote and accelerate protein folding. GroES binds to the apical surface of the GroEL ring, thereby capping the opening of the GroEL channel.</text>
</comment>
<dbReference type="InterPro" id="IPR011032">
    <property type="entry name" value="GroES-like_sf"/>
</dbReference>
<comment type="caution">
    <text evidence="5">The sequence shown here is derived from an EMBL/GenBank/DDBJ whole genome shotgun (WGS) entry which is preliminary data.</text>
</comment>
<evidence type="ECO:0000256" key="2">
    <source>
        <dbReference type="ARBA" id="ARBA00023186"/>
    </source>
</evidence>
<reference evidence="5 6" key="1">
    <citation type="journal article" date="2016" name="Nat. Commun.">
        <title>Thousands of microbial genomes shed light on interconnected biogeochemical processes in an aquifer system.</title>
        <authorList>
            <person name="Anantharaman K."/>
            <person name="Brown C.T."/>
            <person name="Hug L.A."/>
            <person name="Sharon I."/>
            <person name="Castelle C.J."/>
            <person name="Probst A.J."/>
            <person name="Thomas B.C."/>
            <person name="Singh A."/>
            <person name="Wilkins M.J."/>
            <person name="Karaoz U."/>
            <person name="Brodie E.L."/>
            <person name="Williams K.H."/>
            <person name="Hubbard S.S."/>
            <person name="Banfield J.F."/>
        </authorList>
    </citation>
    <scope>NUCLEOTIDE SEQUENCE [LARGE SCALE GENOMIC DNA]</scope>
</reference>
<dbReference type="HAMAP" id="MF_00580">
    <property type="entry name" value="CH10"/>
    <property type="match status" value="1"/>
</dbReference>
<dbReference type="GO" id="GO:0051087">
    <property type="term" value="F:protein-folding chaperone binding"/>
    <property type="evidence" value="ECO:0007669"/>
    <property type="project" value="TreeGrafter"/>
</dbReference>
<name>A0A1F4Y006_9BACT</name>
<proteinExistence type="inferred from homology"/>
<dbReference type="CDD" id="cd00320">
    <property type="entry name" value="cpn10"/>
    <property type="match status" value="1"/>
</dbReference>
<dbReference type="GO" id="GO:0044183">
    <property type="term" value="F:protein folding chaperone"/>
    <property type="evidence" value="ECO:0007669"/>
    <property type="project" value="InterPro"/>
</dbReference>
<dbReference type="InterPro" id="IPR020818">
    <property type="entry name" value="Chaperonin_GroES"/>
</dbReference>
<dbReference type="Pfam" id="PF00166">
    <property type="entry name" value="Cpn10"/>
    <property type="match status" value="1"/>
</dbReference>
<dbReference type="InterPro" id="IPR037124">
    <property type="entry name" value="Chaperonin_GroES_sf"/>
</dbReference>
<dbReference type="PANTHER" id="PTHR10772:SF63">
    <property type="entry name" value="20 KDA CHAPERONIN, CHLOROPLASTIC"/>
    <property type="match status" value="1"/>
</dbReference>
<evidence type="ECO:0000313" key="6">
    <source>
        <dbReference type="Proteomes" id="UP000176943"/>
    </source>
</evidence>
<evidence type="ECO:0000256" key="3">
    <source>
        <dbReference type="HAMAP-Rule" id="MF_00580"/>
    </source>
</evidence>
<evidence type="ECO:0000313" key="5">
    <source>
        <dbReference type="EMBL" id="OGC87188.1"/>
    </source>
</evidence>
<dbReference type="SMART" id="SM00883">
    <property type="entry name" value="Cpn10"/>
    <property type="match status" value="1"/>
</dbReference>
<keyword evidence="2 3" id="KW-0143">Chaperone</keyword>